<keyword evidence="2" id="KW-0732">Signal</keyword>
<dbReference type="Proteomes" id="UP000543598">
    <property type="component" value="Unassembled WGS sequence"/>
</dbReference>
<reference evidence="3 4" key="1">
    <citation type="submission" date="2020-05" db="EMBL/GenBank/DDBJ databases">
        <title>MicrobeNet Type strains.</title>
        <authorList>
            <person name="Nicholson A.C."/>
        </authorList>
    </citation>
    <scope>NUCLEOTIDE SEQUENCE [LARGE SCALE GENOMIC DNA]</scope>
    <source>
        <strain evidence="3 4">JCM 14282</strain>
    </source>
</reference>
<name>A0A7Y2LXW4_9MICO</name>
<sequence>MNASTRTKLAAIVGAAVLVGSLSAAPAASARPEPQPATGSTRQYGPYCSMERIGTQYVRCDDLTGAGVPAPSWIHEQTSAE</sequence>
<feature type="chain" id="PRO_5031240896" evidence="2">
    <location>
        <begin position="31"/>
        <end position="81"/>
    </location>
</feature>
<evidence type="ECO:0000313" key="3">
    <source>
        <dbReference type="EMBL" id="NNH02841.1"/>
    </source>
</evidence>
<proteinExistence type="predicted"/>
<accession>A0A7Y2LXW4</accession>
<evidence type="ECO:0000256" key="1">
    <source>
        <dbReference type="SAM" id="MobiDB-lite"/>
    </source>
</evidence>
<feature type="signal peptide" evidence="2">
    <location>
        <begin position="1"/>
        <end position="30"/>
    </location>
</feature>
<organism evidence="3 4">
    <name type="scientific">Microbacterium ulmi</name>
    <dbReference type="NCBI Taxonomy" id="179095"/>
    <lineage>
        <taxon>Bacteria</taxon>
        <taxon>Bacillati</taxon>
        <taxon>Actinomycetota</taxon>
        <taxon>Actinomycetes</taxon>
        <taxon>Micrococcales</taxon>
        <taxon>Microbacteriaceae</taxon>
        <taxon>Microbacterium</taxon>
    </lineage>
</organism>
<dbReference type="RefSeq" id="WP_167040204.1">
    <property type="nucleotide sequence ID" value="NZ_BAAANA010000003.1"/>
</dbReference>
<evidence type="ECO:0000313" key="4">
    <source>
        <dbReference type="Proteomes" id="UP000543598"/>
    </source>
</evidence>
<keyword evidence="4" id="KW-1185">Reference proteome</keyword>
<dbReference type="EMBL" id="JABEMB010000002">
    <property type="protein sequence ID" value="NNH02841.1"/>
    <property type="molecule type" value="Genomic_DNA"/>
</dbReference>
<dbReference type="AlphaFoldDB" id="A0A7Y2LXW4"/>
<feature type="region of interest" description="Disordered" evidence="1">
    <location>
        <begin position="24"/>
        <end position="45"/>
    </location>
</feature>
<evidence type="ECO:0000256" key="2">
    <source>
        <dbReference type="SAM" id="SignalP"/>
    </source>
</evidence>
<comment type="caution">
    <text evidence="3">The sequence shown here is derived from an EMBL/GenBank/DDBJ whole genome shotgun (WGS) entry which is preliminary data.</text>
</comment>
<gene>
    <name evidence="3" type="ORF">HLA99_03055</name>
</gene>
<protein>
    <submittedName>
        <fullName evidence="3">Uncharacterized protein</fullName>
    </submittedName>
</protein>